<evidence type="ECO:0000313" key="1">
    <source>
        <dbReference type="EMBL" id="SPP65009.1"/>
    </source>
</evidence>
<evidence type="ECO:0000313" key="2">
    <source>
        <dbReference type="Proteomes" id="UP000248168"/>
    </source>
</evidence>
<dbReference type="EMBL" id="OUNR01000012">
    <property type="protein sequence ID" value="SPP65009.1"/>
    <property type="molecule type" value="Genomic_DNA"/>
</dbReference>
<dbReference type="RefSeq" id="WP_121989317.1">
    <property type="nucleotide sequence ID" value="NZ_OUNR01000012.1"/>
</dbReference>
<organism evidence="1 2">
    <name type="scientific">Nitrospira lenta</name>
    <dbReference type="NCBI Taxonomy" id="1436998"/>
    <lineage>
        <taxon>Bacteria</taxon>
        <taxon>Pseudomonadati</taxon>
        <taxon>Nitrospirota</taxon>
        <taxon>Nitrospiria</taxon>
        <taxon>Nitrospirales</taxon>
        <taxon>Nitrospiraceae</taxon>
        <taxon>Nitrospira</taxon>
    </lineage>
</organism>
<dbReference type="InterPro" id="IPR049210">
    <property type="entry name" value="DUF6812"/>
</dbReference>
<dbReference type="Proteomes" id="UP000248168">
    <property type="component" value="Unassembled WGS sequence"/>
</dbReference>
<gene>
    <name evidence="1" type="ORF">NITLEN_20649</name>
</gene>
<dbReference type="InParanoid" id="A0A330LDL1"/>
<sequence length="72" mass="8262">MPEGKKVRIRVRTVNCTYVGDFLVPPMRHRVSDAINEEVRLFISLTDVVINDTDRSDYVALNKNLIESISQL</sequence>
<proteinExistence type="predicted"/>
<dbReference type="OrthoDB" id="9797627at2"/>
<accession>A0A330LDL1</accession>
<name>A0A330LDL1_9BACT</name>
<dbReference type="AlphaFoldDB" id="A0A330LDL1"/>
<keyword evidence="2" id="KW-1185">Reference proteome</keyword>
<reference evidence="2" key="1">
    <citation type="submission" date="2018-04" db="EMBL/GenBank/DDBJ databases">
        <authorList>
            <person name="Lucker S."/>
            <person name="Sakoula D."/>
        </authorList>
    </citation>
    <scope>NUCLEOTIDE SEQUENCE [LARGE SCALE GENOMIC DNA]</scope>
</reference>
<dbReference type="Pfam" id="PF20660">
    <property type="entry name" value="DUF6812"/>
    <property type="match status" value="1"/>
</dbReference>
<protein>
    <submittedName>
        <fullName evidence="1">Uncharacterized protein</fullName>
    </submittedName>
</protein>